<evidence type="ECO:0008006" key="4">
    <source>
        <dbReference type="Google" id="ProtNLM"/>
    </source>
</evidence>
<name>A0ABQ3A0S6_9GAMM</name>
<evidence type="ECO:0000256" key="1">
    <source>
        <dbReference type="SAM" id="Phobius"/>
    </source>
</evidence>
<keyword evidence="3" id="KW-1185">Reference proteome</keyword>
<feature type="transmembrane region" description="Helical" evidence="1">
    <location>
        <begin position="26"/>
        <end position="47"/>
    </location>
</feature>
<dbReference type="Pfam" id="PF20567">
    <property type="entry name" value="DUF6776"/>
    <property type="match status" value="1"/>
</dbReference>
<evidence type="ECO:0000313" key="3">
    <source>
        <dbReference type="Proteomes" id="UP000621898"/>
    </source>
</evidence>
<dbReference type="InterPro" id="IPR046703">
    <property type="entry name" value="DUF6776"/>
</dbReference>
<protein>
    <recommendedName>
        <fullName evidence="4">Transmembrane protein</fullName>
    </recommendedName>
</protein>
<proteinExistence type="predicted"/>
<keyword evidence="1" id="KW-0812">Transmembrane</keyword>
<gene>
    <name evidence="2" type="ORF">GCM10008098_26740</name>
</gene>
<organism evidence="2 3">
    <name type="scientific">Rhodanobacter panaciterrae</name>
    <dbReference type="NCBI Taxonomy" id="490572"/>
    <lineage>
        <taxon>Bacteria</taxon>
        <taxon>Pseudomonadati</taxon>
        <taxon>Pseudomonadota</taxon>
        <taxon>Gammaproteobacteria</taxon>
        <taxon>Lysobacterales</taxon>
        <taxon>Rhodanobacteraceae</taxon>
        <taxon>Rhodanobacter</taxon>
    </lineage>
</organism>
<comment type="caution">
    <text evidence="2">The sequence shown here is derived from an EMBL/GenBank/DDBJ whole genome shotgun (WGS) entry which is preliminary data.</text>
</comment>
<evidence type="ECO:0000313" key="2">
    <source>
        <dbReference type="EMBL" id="GGY32014.1"/>
    </source>
</evidence>
<dbReference type="EMBL" id="BMXT01000003">
    <property type="protein sequence ID" value="GGY32014.1"/>
    <property type="molecule type" value="Genomic_DNA"/>
</dbReference>
<reference evidence="3" key="1">
    <citation type="journal article" date="2019" name="Int. J. Syst. Evol. Microbiol.">
        <title>The Global Catalogue of Microorganisms (GCM) 10K type strain sequencing project: providing services to taxonomists for standard genome sequencing and annotation.</title>
        <authorList>
            <consortium name="The Broad Institute Genomics Platform"/>
            <consortium name="The Broad Institute Genome Sequencing Center for Infectious Disease"/>
            <person name="Wu L."/>
            <person name="Ma J."/>
        </authorList>
    </citation>
    <scope>NUCLEOTIDE SEQUENCE [LARGE SCALE GENOMIC DNA]</scope>
    <source>
        <strain evidence="3">KCTC 22232</strain>
    </source>
</reference>
<accession>A0ABQ3A0S6</accession>
<sequence length="253" mass="27965">MARMASRPPPRFVVRQHDDVGHRRRWWWLGIAWLVSLLLIGLIVGTLTRRAMPAAIDLRQQRVLQGRIGDLEQQVANLQRAAQVNEVATRSLRGTLAQREEELSGLRADLGFYARLVGGDAQRQGLKLQEVKLQPITGSRGWNLTLSLTQNAKRGDETTGNATISVEGLRGDKAVTLAWPALSDATQKDGLPFRFMYFQQLHGTIVLPADFRPTRLRILIQPASGDPVDRTVAWGAALSGNITTAEGDHDAQP</sequence>
<keyword evidence="1" id="KW-0472">Membrane</keyword>
<dbReference type="Proteomes" id="UP000621898">
    <property type="component" value="Unassembled WGS sequence"/>
</dbReference>
<keyword evidence="1" id="KW-1133">Transmembrane helix</keyword>